<feature type="compositionally biased region" description="Basic and acidic residues" evidence="1">
    <location>
        <begin position="98"/>
        <end position="107"/>
    </location>
</feature>
<evidence type="ECO:0000313" key="2">
    <source>
        <dbReference type="Ensembl" id="ENSZALP00000009351.1"/>
    </source>
</evidence>
<feature type="region of interest" description="Disordered" evidence="1">
    <location>
        <begin position="52"/>
        <end position="252"/>
    </location>
</feature>
<reference evidence="2" key="1">
    <citation type="submission" date="2025-08" db="UniProtKB">
        <authorList>
            <consortium name="Ensembl"/>
        </authorList>
    </citation>
    <scope>IDENTIFICATION</scope>
</reference>
<dbReference type="AlphaFoldDB" id="A0A8D2MMU4"/>
<evidence type="ECO:0000256" key="1">
    <source>
        <dbReference type="SAM" id="MobiDB-lite"/>
    </source>
</evidence>
<name>A0A8D2MMU4_ZONAL</name>
<accession>A0A8D2MMU4</accession>
<feature type="compositionally biased region" description="Basic and acidic residues" evidence="1">
    <location>
        <begin position="169"/>
        <end position="219"/>
    </location>
</feature>
<dbReference type="Proteomes" id="UP000694413">
    <property type="component" value="Unassembled WGS sequence"/>
</dbReference>
<feature type="region of interest" description="Disordered" evidence="1">
    <location>
        <begin position="277"/>
        <end position="317"/>
    </location>
</feature>
<feature type="compositionally biased region" description="Basic and acidic residues" evidence="1">
    <location>
        <begin position="295"/>
        <end position="307"/>
    </location>
</feature>
<feature type="compositionally biased region" description="Basic and acidic residues" evidence="1">
    <location>
        <begin position="227"/>
        <end position="240"/>
    </location>
</feature>
<protein>
    <submittedName>
        <fullName evidence="2">Uncharacterized protein</fullName>
    </submittedName>
</protein>
<feature type="compositionally biased region" description="Basic and acidic residues" evidence="1">
    <location>
        <begin position="119"/>
        <end position="151"/>
    </location>
</feature>
<sequence>MAGVPWVFLAGIPPPGLHWVTHFGDKGLWLIFPYLKSSARLMLAQILSNSWSESRGGHEGAPRLWSQAERAGGVQLDKKGSREPGQSLKGLQESCRGAGDKGWRDRTQGMAPTNLSLNWERDGSGDRNEGGNGDGKRNRDGNWSEDRDGNRDRHKHKDEHGEGNGNGDRNGDENGDRNGEENKDKDGNKNKDGNRNKHGDRIKDKHGNKDKDGDRNGDRNKHRNRCRNWDRDGKRTRDGNGNKNRMGIGIDRNMGTEMGMKMVTGMGMGTRIRMGIGMGTGTTLSGGFSPFLGGRGKERLREKKGGDQSEGIQGCGTTATCPGSLENLGAQGPMGLGEPKNWGLCELRDTESLETPKSGVLGSSGTWGAWKPWELRNPGSSGTWCAWKPQNLESGWEW</sequence>
<evidence type="ECO:0000313" key="3">
    <source>
        <dbReference type="Proteomes" id="UP000694413"/>
    </source>
</evidence>
<reference evidence="2" key="2">
    <citation type="submission" date="2025-09" db="UniProtKB">
        <authorList>
            <consortium name="Ensembl"/>
        </authorList>
    </citation>
    <scope>IDENTIFICATION</scope>
</reference>
<proteinExistence type="predicted"/>
<keyword evidence="3" id="KW-1185">Reference proteome</keyword>
<dbReference type="Ensembl" id="ENSZALT00000013094.1">
    <property type="protein sequence ID" value="ENSZALP00000009351.1"/>
    <property type="gene ID" value="ENSZALG00000008065.1"/>
</dbReference>
<organism evidence="2 3">
    <name type="scientific">Zonotrichia albicollis</name>
    <name type="common">White-throated sparrow</name>
    <name type="synonym">Fringilla albicollis</name>
    <dbReference type="NCBI Taxonomy" id="44394"/>
    <lineage>
        <taxon>Eukaryota</taxon>
        <taxon>Metazoa</taxon>
        <taxon>Chordata</taxon>
        <taxon>Craniata</taxon>
        <taxon>Vertebrata</taxon>
        <taxon>Euteleostomi</taxon>
        <taxon>Archelosauria</taxon>
        <taxon>Archosauria</taxon>
        <taxon>Dinosauria</taxon>
        <taxon>Saurischia</taxon>
        <taxon>Theropoda</taxon>
        <taxon>Coelurosauria</taxon>
        <taxon>Aves</taxon>
        <taxon>Neognathae</taxon>
        <taxon>Neoaves</taxon>
        <taxon>Telluraves</taxon>
        <taxon>Australaves</taxon>
        <taxon>Passeriformes</taxon>
        <taxon>Passerellidae</taxon>
        <taxon>Zonotrichia</taxon>
    </lineage>
</organism>